<name>A0A9P8CRL5_9HYPO</name>
<feature type="region of interest" description="Disordered" evidence="1">
    <location>
        <begin position="320"/>
        <end position="341"/>
    </location>
</feature>
<sequence length="793" mass="87760">MASLLPSYAEATTRPDWVPVIAPYVDFPDYHALCLVSRRFWATFAPRLWRDLLISVRRAGVDPSDDLVWWFDFVFVRLHHVRASTRQLVRVLDMRHFAQDAHDFASDETERTLGRSLEKALEGLPNVETVLLDGHETLDPRLLQSDSHNGRLKVLSVADLPFKLIPSGLAFETFKNLVYLDVSGIPGPVVVQHESNFLQRAHQPHLRILKVRGREVDNAALTILLRGFGRQLWSLDVGDNRITDDAVEDALCAHIPTGSLRASASSRADAEGRVAPHAAYSSTYDTNLNAGADGYGAFYTIEESHNSVDFSHPERYFGDAPTYPPPAQGSHDHGEAPPVYSQTVDALGDTSALQRADGLQVPKLDNADGASAILQQDANTIENYLGSQGLTHVSLSNTGVTGPGVERLVRLAQGHIEYLAHDSMPLLRRRIDSSRLWPSGGSLRGILGGAYVFRPVFSSNLRSLRIHHSLVTHIPDLQHENFSARASIYLVENLILPRIDTLFPQAFVPDMNPRLTSMTLTCVPRRSSGPLVERLVAFIKLLSIQERNIQDTAVCCSSSLRGPGMLKGLRHLRLEFAPDPMEEDVSLEEDDEGFSFFDNTWATAGTERSGSGYVHSSADRSDSGDSVRNDEDRIIHEWDWHPQSSAGSKRHTLSFKDKVWIGKKPSGLGEAIDTYRRLVLERGLREGLGPATPGQIKTGVPAGALVFHTAWTLAVMPPSLPAPPVAALAGQQDVLSALKRYRLDGRRRYADARQRDGAVVRLGAPHFFWTGQLEVSTFDPALHSRPRWHDGTK</sequence>
<dbReference type="EMBL" id="MU251248">
    <property type="protein sequence ID" value="KAG9256260.1"/>
    <property type="molecule type" value="Genomic_DNA"/>
</dbReference>
<evidence type="ECO:0000313" key="2">
    <source>
        <dbReference type="EMBL" id="KAG9256260.1"/>
    </source>
</evidence>
<dbReference type="Proteomes" id="UP000887229">
    <property type="component" value="Unassembled WGS sequence"/>
</dbReference>
<reference evidence="2" key="1">
    <citation type="journal article" date="2021" name="IMA Fungus">
        <title>Genomic characterization of three marine fungi, including Emericellopsis atlantica sp. nov. with signatures of a generalist lifestyle and marine biomass degradation.</title>
        <authorList>
            <person name="Hagestad O.C."/>
            <person name="Hou L."/>
            <person name="Andersen J.H."/>
            <person name="Hansen E.H."/>
            <person name="Altermark B."/>
            <person name="Li C."/>
            <person name="Kuhnert E."/>
            <person name="Cox R.J."/>
            <person name="Crous P.W."/>
            <person name="Spatafora J.W."/>
            <person name="Lail K."/>
            <person name="Amirebrahimi M."/>
            <person name="Lipzen A."/>
            <person name="Pangilinan J."/>
            <person name="Andreopoulos W."/>
            <person name="Hayes R.D."/>
            <person name="Ng V."/>
            <person name="Grigoriev I.V."/>
            <person name="Jackson S.A."/>
            <person name="Sutton T.D.S."/>
            <person name="Dobson A.D.W."/>
            <person name="Rama T."/>
        </authorList>
    </citation>
    <scope>NUCLEOTIDE SEQUENCE</scope>
    <source>
        <strain evidence="2">TS7</strain>
    </source>
</reference>
<organism evidence="2 3">
    <name type="scientific">Emericellopsis atlantica</name>
    <dbReference type="NCBI Taxonomy" id="2614577"/>
    <lineage>
        <taxon>Eukaryota</taxon>
        <taxon>Fungi</taxon>
        <taxon>Dikarya</taxon>
        <taxon>Ascomycota</taxon>
        <taxon>Pezizomycotina</taxon>
        <taxon>Sordariomycetes</taxon>
        <taxon>Hypocreomycetidae</taxon>
        <taxon>Hypocreales</taxon>
        <taxon>Bionectriaceae</taxon>
        <taxon>Emericellopsis</taxon>
    </lineage>
</organism>
<accession>A0A9P8CRL5</accession>
<dbReference type="OrthoDB" id="5213490at2759"/>
<feature type="compositionally biased region" description="Basic and acidic residues" evidence="1">
    <location>
        <begin position="617"/>
        <end position="628"/>
    </location>
</feature>
<feature type="region of interest" description="Disordered" evidence="1">
    <location>
        <begin position="607"/>
        <end position="628"/>
    </location>
</feature>
<proteinExistence type="predicted"/>
<gene>
    <name evidence="2" type="ORF">F5Z01DRAFT_502888</name>
</gene>
<comment type="caution">
    <text evidence="2">The sequence shown here is derived from an EMBL/GenBank/DDBJ whole genome shotgun (WGS) entry which is preliminary data.</text>
</comment>
<dbReference type="InterPro" id="IPR032675">
    <property type="entry name" value="LRR_dom_sf"/>
</dbReference>
<protein>
    <submittedName>
        <fullName evidence="2">Uncharacterized protein</fullName>
    </submittedName>
</protein>
<evidence type="ECO:0000313" key="3">
    <source>
        <dbReference type="Proteomes" id="UP000887229"/>
    </source>
</evidence>
<dbReference type="GeneID" id="70291193"/>
<dbReference type="Gene3D" id="3.80.10.10">
    <property type="entry name" value="Ribonuclease Inhibitor"/>
    <property type="match status" value="1"/>
</dbReference>
<keyword evidence="3" id="KW-1185">Reference proteome</keyword>
<dbReference type="AlphaFoldDB" id="A0A9P8CRL5"/>
<dbReference type="SUPFAM" id="SSF52047">
    <property type="entry name" value="RNI-like"/>
    <property type="match status" value="1"/>
</dbReference>
<dbReference type="RefSeq" id="XP_046120184.1">
    <property type="nucleotide sequence ID" value="XM_046260290.1"/>
</dbReference>
<evidence type="ECO:0000256" key="1">
    <source>
        <dbReference type="SAM" id="MobiDB-lite"/>
    </source>
</evidence>